<dbReference type="Proteomes" id="UP000785613">
    <property type="component" value="Unassembled WGS sequence"/>
</dbReference>
<accession>A0ABX0LZ04</accession>
<dbReference type="RefSeq" id="WP_167232090.1">
    <property type="nucleotide sequence ID" value="NZ_VUYU01000037.1"/>
</dbReference>
<name>A0ABX0LZ04_9BURK</name>
<keyword evidence="1" id="KW-0732">Signal</keyword>
<evidence type="ECO:0008006" key="4">
    <source>
        <dbReference type="Google" id="ProtNLM"/>
    </source>
</evidence>
<sequence length="136" mass="14797">MNGATGTMKCHVLARSLLGKTLLSAALLAGLASCADKKIDPLGVYVLDKDTSVYTLTLRAGGECSLTVASPGRPLEVIRANWQADDDTGRRVTFSGISWRGSRPEEAPAYWLVNIEGRVQKMCIDSEDIDCFYKKQ</sequence>
<reference evidence="2 3" key="1">
    <citation type="submission" date="2019-09" db="EMBL/GenBank/DDBJ databases">
        <title>Taxonomy of Antarctic Massilia spp.: description of Massilia rubra sp. nov., Massilia aquatica sp. nov., Massilia mucilaginosa sp. nov., Massilia frigida sp. nov. isolated from streams, lakes and regoliths.</title>
        <authorList>
            <person name="Holochova P."/>
            <person name="Sedlacek I."/>
            <person name="Kralova S."/>
            <person name="Maslanova I."/>
            <person name="Busse H.-J."/>
            <person name="Stankova E."/>
            <person name="Vrbovska V."/>
            <person name="Kovarovic V."/>
            <person name="Bartak M."/>
            <person name="Svec P."/>
            <person name="Pantucek R."/>
        </authorList>
    </citation>
    <scope>NUCLEOTIDE SEQUENCE [LARGE SCALE GENOMIC DNA]</scope>
    <source>
        <strain evidence="2 3">CCM 8692</strain>
    </source>
</reference>
<protein>
    <recommendedName>
        <fullName evidence="4">Lipoprotein</fullName>
    </recommendedName>
</protein>
<gene>
    <name evidence="2" type="ORF">F0185_30980</name>
</gene>
<dbReference type="EMBL" id="VUYU01000037">
    <property type="protein sequence ID" value="NHZ37983.1"/>
    <property type="molecule type" value="Genomic_DNA"/>
</dbReference>
<evidence type="ECO:0000256" key="1">
    <source>
        <dbReference type="SAM" id="SignalP"/>
    </source>
</evidence>
<evidence type="ECO:0000313" key="3">
    <source>
        <dbReference type="Proteomes" id="UP000785613"/>
    </source>
</evidence>
<organism evidence="2 3">
    <name type="scientific">Massilia rubra</name>
    <dbReference type="NCBI Taxonomy" id="2607910"/>
    <lineage>
        <taxon>Bacteria</taxon>
        <taxon>Pseudomonadati</taxon>
        <taxon>Pseudomonadota</taxon>
        <taxon>Betaproteobacteria</taxon>
        <taxon>Burkholderiales</taxon>
        <taxon>Oxalobacteraceae</taxon>
        <taxon>Telluria group</taxon>
        <taxon>Massilia</taxon>
    </lineage>
</organism>
<comment type="caution">
    <text evidence="2">The sequence shown here is derived from an EMBL/GenBank/DDBJ whole genome shotgun (WGS) entry which is preliminary data.</text>
</comment>
<feature type="signal peptide" evidence="1">
    <location>
        <begin position="1"/>
        <end position="25"/>
    </location>
</feature>
<keyword evidence="3" id="KW-1185">Reference proteome</keyword>
<feature type="chain" id="PRO_5046639076" description="Lipoprotein" evidence="1">
    <location>
        <begin position="26"/>
        <end position="136"/>
    </location>
</feature>
<proteinExistence type="predicted"/>
<evidence type="ECO:0000313" key="2">
    <source>
        <dbReference type="EMBL" id="NHZ37983.1"/>
    </source>
</evidence>